<gene>
    <name evidence="3" type="ORF">FOL47_004169</name>
</gene>
<keyword evidence="2" id="KW-1133">Transmembrane helix</keyword>
<feature type="transmembrane region" description="Helical" evidence="2">
    <location>
        <begin position="242"/>
        <end position="261"/>
    </location>
</feature>
<reference evidence="3 4" key="1">
    <citation type="submission" date="2020-04" db="EMBL/GenBank/DDBJ databases">
        <title>Perkinsus chesapeaki whole genome sequence.</title>
        <authorList>
            <person name="Bogema D.R."/>
        </authorList>
    </citation>
    <scope>NUCLEOTIDE SEQUENCE [LARGE SCALE GENOMIC DNA]</scope>
    <source>
        <strain evidence="3">ATCC PRA-425</strain>
    </source>
</reference>
<name>A0A7J6M448_PERCH</name>
<dbReference type="OrthoDB" id="26525at2759"/>
<feature type="transmembrane region" description="Helical" evidence="2">
    <location>
        <begin position="97"/>
        <end position="122"/>
    </location>
</feature>
<evidence type="ECO:0000256" key="2">
    <source>
        <dbReference type="SAM" id="Phobius"/>
    </source>
</evidence>
<keyword evidence="2" id="KW-0812">Transmembrane</keyword>
<dbReference type="Proteomes" id="UP000591131">
    <property type="component" value="Unassembled WGS sequence"/>
</dbReference>
<evidence type="ECO:0000256" key="1">
    <source>
        <dbReference type="SAM" id="MobiDB-lite"/>
    </source>
</evidence>
<sequence length="450" mass="50209">MTESDTSREGLSSTAANILMALVAFVAVLSLVFEWAQHMVMKGMSRKHDPELFIKLAEAFFRELTILGFVGVVLFIIEQSGVLISLADGIGLSHEEILHQFHLVHLVVFLVMVTYVLIVALLTRRLSNVIIEWNAAEYANTSRVCMAVDRAREGGSHDKAKKAVMQLYQYKLLRFSFLFPYAGGIDPKKRGANPKTFQFHRYLRNCLVEDTINIVTPSKGVTLALIFMAMAARPLYTLAGPYLMASVIAIVVILDVALALLTRHVKQIFVALLPAKLPLSFVKQFEPSEDGDERTTVRSSTMVRSYTRQLEDRAEDRLRKLHGVIGGVWTVEKAVKKFKQSASLAREERSAEGEAEESEEEQKEKDFTWKSPNVYNSEEEAVGLVMPNSTSEGVELCRDETEGAEQGECSSPVRSVRIEVDEDEPGGHERKNSVASSGNESLRYSLDIGM</sequence>
<feature type="region of interest" description="Disordered" evidence="1">
    <location>
        <begin position="346"/>
        <end position="450"/>
    </location>
</feature>
<proteinExistence type="predicted"/>
<dbReference type="AlphaFoldDB" id="A0A7J6M448"/>
<organism evidence="3 4">
    <name type="scientific">Perkinsus chesapeaki</name>
    <name type="common">Clam parasite</name>
    <name type="synonym">Perkinsus andrewsi</name>
    <dbReference type="NCBI Taxonomy" id="330153"/>
    <lineage>
        <taxon>Eukaryota</taxon>
        <taxon>Sar</taxon>
        <taxon>Alveolata</taxon>
        <taxon>Perkinsozoa</taxon>
        <taxon>Perkinsea</taxon>
        <taxon>Perkinsida</taxon>
        <taxon>Perkinsidae</taxon>
        <taxon>Perkinsus</taxon>
    </lineage>
</organism>
<dbReference type="EMBL" id="JAAPAO010000239">
    <property type="protein sequence ID" value="KAF4666267.1"/>
    <property type="molecule type" value="Genomic_DNA"/>
</dbReference>
<feature type="compositionally biased region" description="Polar residues" evidence="1">
    <location>
        <begin position="433"/>
        <end position="442"/>
    </location>
</feature>
<feature type="transmembrane region" description="Helical" evidence="2">
    <location>
        <begin position="15"/>
        <end position="36"/>
    </location>
</feature>
<evidence type="ECO:0008006" key="5">
    <source>
        <dbReference type="Google" id="ProtNLM"/>
    </source>
</evidence>
<evidence type="ECO:0000313" key="3">
    <source>
        <dbReference type="EMBL" id="KAF4666267.1"/>
    </source>
</evidence>
<protein>
    <recommendedName>
        <fullName evidence="5">MLO-like protein</fullName>
    </recommendedName>
</protein>
<comment type="caution">
    <text evidence="3">The sequence shown here is derived from an EMBL/GenBank/DDBJ whole genome shotgun (WGS) entry which is preliminary data.</text>
</comment>
<feature type="transmembrane region" description="Helical" evidence="2">
    <location>
        <begin position="56"/>
        <end position="77"/>
    </location>
</feature>
<keyword evidence="2" id="KW-0472">Membrane</keyword>
<evidence type="ECO:0000313" key="4">
    <source>
        <dbReference type="Proteomes" id="UP000591131"/>
    </source>
</evidence>
<keyword evidence="4" id="KW-1185">Reference proteome</keyword>
<accession>A0A7J6M448</accession>